<dbReference type="Ensembl" id="ENSOSIT00000048540.1">
    <property type="protein sequence ID" value="ENSOSIP00000046174.1"/>
    <property type="gene ID" value="ENSOSIG00000021904.1"/>
</dbReference>
<dbReference type="PANTHER" id="PTHR46806:SF6">
    <property type="entry name" value="DISCOIDIN, CUB AND LCCL DOMAIN CONTAINING 1"/>
    <property type="match status" value="1"/>
</dbReference>
<dbReference type="InterPro" id="IPR050633">
    <property type="entry name" value="Neuropilin_MCO_CoagFactor"/>
</dbReference>
<evidence type="ECO:0000313" key="8">
    <source>
        <dbReference type="Ensembl" id="ENSOSIP00000046174.1"/>
    </source>
</evidence>
<dbReference type="SUPFAM" id="SSF49854">
    <property type="entry name" value="Spermadhesin, CUB domain"/>
    <property type="match status" value="1"/>
</dbReference>
<evidence type="ECO:0000256" key="4">
    <source>
        <dbReference type="ARBA" id="ARBA00023136"/>
    </source>
</evidence>
<dbReference type="AlphaFoldDB" id="A0A8C7ZRV4"/>
<evidence type="ECO:0000256" key="3">
    <source>
        <dbReference type="ARBA" id="ARBA00022989"/>
    </source>
</evidence>
<keyword evidence="3" id="KW-1133">Transmembrane helix</keyword>
<dbReference type="Gene3D" id="2.60.120.290">
    <property type="entry name" value="Spermadhesin, CUB domain"/>
    <property type="match status" value="1"/>
</dbReference>
<evidence type="ECO:0000256" key="6">
    <source>
        <dbReference type="PROSITE-ProRule" id="PRU00059"/>
    </source>
</evidence>
<dbReference type="GeneTree" id="ENSGT00940000157334"/>
<dbReference type="GO" id="GO:0038023">
    <property type="term" value="F:signaling receptor activity"/>
    <property type="evidence" value="ECO:0007669"/>
    <property type="project" value="TreeGrafter"/>
</dbReference>
<feature type="disulfide bond" evidence="6">
    <location>
        <begin position="22"/>
        <end position="49"/>
    </location>
</feature>
<dbReference type="PROSITE" id="PS01180">
    <property type="entry name" value="CUB"/>
    <property type="match status" value="1"/>
</dbReference>
<dbReference type="SUPFAM" id="SSF69848">
    <property type="entry name" value="LCCL domain"/>
    <property type="match status" value="1"/>
</dbReference>
<accession>A0A8C7ZRV4</accession>
<reference evidence="8" key="2">
    <citation type="submission" date="2025-09" db="UniProtKB">
        <authorList>
            <consortium name="Ensembl"/>
        </authorList>
    </citation>
    <scope>IDENTIFICATION</scope>
</reference>
<keyword evidence="2" id="KW-0812">Transmembrane</keyword>
<name>A0A8C7ZRV4_9TELE</name>
<dbReference type="InterPro" id="IPR035914">
    <property type="entry name" value="Sperma_CUB_dom_sf"/>
</dbReference>
<dbReference type="InterPro" id="IPR000859">
    <property type="entry name" value="CUB_dom"/>
</dbReference>
<comment type="subcellular location">
    <subcellularLocation>
        <location evidence="1">Membrane</location>
        <topology evidence="1">Single-pass type I membrane protein</topology>
    </subcellularLocation>
</comment>
<keyword evidence="9" id="KW-1185">Reference proteome</keyword>
<evidence type="ECO:0000256" key="2">
    <source>
        <dbReference type="ARBA" id="ARBA00022692"/>
    </source>
</evidence>
<dbReference type="Pfam" id="PF00431">
    <property type="entry name" value="CUB"/>
    <property type="match status" value="1"/>
</dbReference>
<dbReference type="GO" id="GO:0005886">
    <property type="term" value="C:plasma membrane"/>
    <property type="evidence" value="ECO:0007669"/>
    <property type="project" value="TreeGrafter"/>
</dbReference>
<dbReference type="SMART" id="SM00042">
    <property type="entry name" value="CUB"/>
    <property type="match status" value="1"/>
</dbReference>
<reference evidence="8" key="1">
    <citation type="submission" date="2025-08" db="UniProtKB">
        <authorList>
            <consortium name="Ensembl"/>
        </authorList>
    </citation>
    <scope>IDENTIFICATION</scope>
</reference>
<dbReference type="CDD" id="cd00041">
    <property type="entry name" value="CUB"/>
    <property type="match status" value="1"/>
</dbReference>
<dbReference type="PANTHER" id="PTHR46806">
    <property type="entry name" value="F5/8 TYPE C DOMAIN-CONTAINING PROTEIN"/>
    <property type="match status" value="1"/>
</dbReference>
<protein>
    <recommendedName>
        <fullName evidence="7">CUB domain-containing protein</fullName>
    </recommendedName>
</protein>
<dbReference type="Proteomes" id="UP000694383">
    <property type="component" value="Unplaced"/>
</dbReference>
<sequence>YTCHTCSFAAFFLPLRPSGDGCGYTLLGAESGTLSSQNYPGTYPSNIWCRWRLRVPEGRRLHLLFGDFDSDSVDVCDSHVDGVCLPSGPLCGRLHATPQNVTLESNEATVTFRSGPHRSGRGFLISYATDLHPDLISCLQRGSHFSSQHLSVYCPAGCKSVTGDVWGNSELGYRDVSSPQFIFSSIQGPTTHAFSLPQTSVLCKSAVSTERPRPPQTWTSCSGWQTAAIPTLGWK</sequence>
<evidence type="ECO:0000256" key="1">
    <source>
        <dbReference type="ARBA" id="ARBA00004479"/>
    </source>
</evidence>
<evidence type="ECO:0000259" key="7">
    <source>
        <dbReference type="PROSITE" id="PS01180"/>
    </source>
</evidence>
<organism evidence="8 9">
    <name type="scientific">Oryzias sinensis</name>
    <name type="common">Chinese medaka</name>
    <dbReference type="NCBI Taxonomy" id="183150"/>
    <lineage>
        <taxon>Eukaryota</taxon>
        <taxon>Metazoa</taxon>
        <taxon>Chordata</taxon>
        <taxon>Craniata</taxon>
        <taxon>Vertebrata</taxon>
        <taxon>Euteleostomi</taxon>
        <taxon>Actinopterygii</taxon>
        <taxon>Neopterygii</taxon>
        <taxon>Teleostei</taxon>
        <taxon>Neoteleostei</taxon>
        <taxon>Acanthomorphata</taxon>
        <taxon>Ovalentaria</taxon>
        <taxon>Atherinomorphae</taxon>
        <taxon>Beloniformes</taxon>
        <taxon>Adrianichthyidae</taxon>
        <taxon>Oryziinae</taxon>
        <taxon>Oryzias</taxon>
    </lineage>
</organism>
<evidence type="ECO:0000313" key="9">
    <source>
        <dbReference type="Proteomes" id="UP000694383"/>
    </source>
</evidence>
<keyword evidence="5 6" id="KW-1015">Disulfide bond</keyword>
<feature type="domain" description="CUB" evidence="7">
    <location>
        <begin position="22"/>
        <end position="130"/>
    </location>
</feature>
<evidence type="ECO:0000256" key="5">
    <source>
        <dbReference type="ARBA" id="ARBA00023157"/>
    </source>
</evidence>
<dbReference type="Gene3D" id="2.170.130.20">
    <property type="entry name" value="LCCL-like domain"/>
    <property type="match status" value="1"/>
</dbReference>
<proteinExistence type="predicted"/>
<comment type="caution">
    <text evidence="6">Lacks conserved residue(s) required for the propagation of feature annotation.</text>
</comment>
<keyword evidence="4" id="KW-0472">Membrane</keyword>
<dbReference type="InterPro" id="IPR036609">
    <property type="entry name" value="LCCL_sf"/>
</dbReference>